<gene>
    <name evidence="5" type="ORF">BZM27_52670</name>
</gene>
<evidence type="ECO:0000256" key="1">
    <source>
        <dbReference type="ARBA" id="ARBA00022448"/>
    </source>
</evidence>
<keyword evidence="6" id="KW-1185">Reference proteome</keyword>
<dbReference type="GO" id="GO:0005886">
    <property type="term" value="C:plasma membrane"/>
    <property type="evidence" value="ECO:0007669"/>
    <property type="project" value="TreeGrafter"/>
</dbReference>
<dbReference type="EMBL" id="MWML01000673">
    <property type="protein sequence ID" value="TCG02863.1"/>
    <property type="molecule type" value="Genomic_DNA"/>
</dbReference>
<dbReference type="InterPro" id="IPR032823">
    <property type="entry name" value="BCA_ABC_TP_C"/>
</dbReference>
<proteinExistence type="predicted"/>
<protein>
    <submittedName>
        <fullName evidence="5">ABC transporter ATP-binding protein</fullName>
    </submittedName>
</protein>
<dbReference type="SUPFAM" id="SSF52540">
    <property type="entry name" value="P-loop containing nucleoside triphosphate hydrolases"/>
    <property type="match status" value="1"/>
</dbReference>
<keyword evidence="1" id="KW-0813">Transport</keyword>
<dbReference type="PANTHER" id="PTHR45772">
    <property type="entry name" value="CONSERVED COMPONENT OF ABC TRANSPORTER FOR NATURAL AMINO ACIDS-RELATED"/>
    <property type="match status" value="1"/>
</dbReference>
<dbReference type="InterPro" id="IPR051120">
    <property type="entry name" value="ABC_AA/LPS_Transport"/>
</dbReference>
<feature type="non-terminal residue" evidence="5">
    <location>
        <position position="1"/>
    </location>
</feature>
<accession>A0A4R0WYU4</accession>
<evidence type="ECO:0000313" key="6">
    <source>
        <dbReference type="Proteomes" id="UP000294200"/>
    </source>
</evidence>
<feature type="domain" description="Branched-chain amino acid ATP-binding cassette transporter C-terminal" evidence="4">
    <location>
        <begin position="42"/>
        <end position="65"/>
    </location>
</feature>
<evidence type="ECO:0000256" key="3">
    <source>
        <dbReference type="ARBA" id="ARBA00022840"/>
    </source>
</evidence>
<name>A0A4R0WYU4_9BURK</name>
<dbReference type="Proteomes" id="UP000294200">
    <property type="component" value="Unassembled WGS sequence"/>
</dbReference>
<dbReference type="AlphaFoldDB" id="A0A4R0WYU4"/>
<keyword evidence="3 5" id="KW-0067">ATP-binding</keyword>
<evidence type="ECO:0000313" key="5">
    <source>
        <dbReference type="EMBL" id="TCG02863.1"/>
    </source>
</evidence>
<dbReference type="Pfam" id="PF12399">
    <property type="entry name" value="BCA_ABC_TP_C"/>
    <property type="match status" value="1"/>
</dbReference>
<evidence type="ECO:0000259" key="4">
    <source>
        <dbReference type="Pfam" id="PF12399"/>
    </source>
</evidence>
<evidence type="ECO:0000256" key="2">
    <source>
        <dbReference type="ARBA" id="ARBA00022741"/>
    </source>
</evidence>
<dbReference type="GO" id="GO:0005524">
    <property type="term" value="F:ATP binding"/>
    <property type="evidence" value="ECO:0007669"/>
    <property type="project" value="UniProtKB-KW"/>
</dbReference>
<reference evidence="5 6" key="1">
    <citation type="submission" date="2017-02" db="EMBL/GenBank/DDBJ databases">
        <title>Paraburkholderia sophoroidis sp. nov. and Paraburkholderia steynii sp. nov. rhizobial symbionts of the fynbos legume Hypocalyptus sophoroides.</title>
        <authorList>
            <person name="Steenkamp E.T."/>
            <person name="Beukes C.W."/>
            <person name="Van Zyl E."/>
            <person name="Avontuur J."/>
            <person name="Chan W.Y."/>
            <person name="Hassen A."/>
            <person name="Palmer M."/>
            <person name="Mthombeni L."/>
            <person name="Phalane F."/>
            <person name="Sereme K."/>
            <person name="Venter S.N."/>
        </authorList>
    </citation>
    <scope>NUCLEOTIDE SEQUENCE [LARGE SCALE GENOMIC DNA]</scope>
    <source>
        <strain evidence="5 6">HC1.1ba</strain>
    </source>
</reference>
<sequence>EAARRVDLIRAATAGRTLLMVEHDMDVVFGHADRISVLVQGEVIATGTPDAIRADPAVRAAYLGDIGEAGDAARGAAR</sequence>
<keyword evidence="2" id="KW-0547">Nucleotide-binding</keyword>
<organism evidence="5 6">
    <name type="scientific">Paraburkholderia steynii</name>
    <dbReference type="NCBI Taxonomy" id="1245441"/>
    <lineage>
        <taxon>Bacteria</taxon>
        <taxon>Pseudomonadati</taxon>
        <taxon>Pseudomonadota</taxon>
        <taxon>Betaproteobacteria</taxon>
        <taxon>Burkholderiales</taxon>
        <taxon>Burkholderiaceae</taxon>
        <taxon>Paraburkholderia</taxon>
    </lineage>
</organism>
<comment type="caution">
    <text evidence="5">The sequence shown here is derived from an EMBL/GenBank/DDBJ whole genome shotgun (WGS) entry which is preliminary data.</text>
</comment>
<dbReference type="Gene3D" id="3.40.50.300">
    <property type="entry name" value="P-loop containing nucleotide triphosphate hydrolases"/>
    <property type="match status" value="1"/>
</dbReference>
<dbReference type="InterPro" id="IPR027417">
    <property type="entry name" value="P-loop_NTPase"/>
</dbReference>